<proteinExistence type="predicted"/>
<dbReference type="EMBL" id="JACLQZ010000001">
    <property type="protein sequence ID" value="MBC2872802.1"/>
    <property type="molecule type" value="Genomic_DNA"/>
</dbReference>
<comment type="caution">
    <text evidence="1">The sequence shown here is derived from an EMBL/GenBank/DDBJ whole genome shotgun (WGS) entry which is preliminary data.</text>
</comment>
<name>A0A923J7B4_KLEPN</name>
<organism evidence="1 2">
    <name type="scientific">Klebsiella pneumoniae</name>
    <dbReference type="NCBI Taxonomy" id="573"/>
    <lineage>
        <taxon>Bacteria</taxon>
        <taxon>Pseudomonadati</taxon>
        <taxon>Pseudomonadota</taxon>
        <taxon>Gammaproteobacteria</taxon>
        <taxon>Enterobacterales</taxon>
        <taxon>Enterobacteriaceae</taxon>
        <taxon>Klebsiella/Raoultella group</taxon>
        <taxon>Klebsiella</taxon>
        <taxon>Klebsiella pneumoniae complex</taxon>
    </lineage>
</organism>
<gene>
    <name evidence="1" type="ORF">H7U18_06490</name>
</gene>
<sequence length="64" mass="7106">MCRPVSADGFRPEGARLVAISTCRKSSVVRLPLSRPDSLSQHSIILTHRHIAAGRRRPAFRADQ</sequence>
<evidence type="ECO:0000313" key="2">
    <source>
        <dbReference type="Proteomes" id="UP000629923"/>
    </source>
</evidence>
<accession>A0A923J7B4</accession>
<protein>
    <submittedName>
        <fullName evidence="1">Uncharacterized protein</fullName>
    </submittedName>
</protein>
<dbReference type="Proteomes" id="UP000629923">
    <property type="component" value="Unassembled WGS sequence"/>
</dbReference>
<reference evidence="1" key="1">
    <citation type="submission" date="2020-08" db="EMBL/GenBank/DDBJ databases">
        <title>Tigecycline and colistin resistance in Klebsiella pneumoniae.</title>
        <authorList>
            <person name="Ramesh N."/>
            <person name="Shanthini T."/>
            <person name="Prasanth M."/>
            <person name="Senthilkumar N."/>
            <person name="Meesala Krishna M."/>
            <person name="Guruswami G."/>
        </authorList>
    </citation>
    <scope>NUCLEOTIDE SEQUENCE</scope>
    <source>
        <strain evidence="1">SHM 84C</strain>
    </source>
</reference>
<evidence type="ECO:0000313" key="1">
    <source>
        <dbReference type="EMBL" id="MBC2872802.1"/>
    </source>
</evidence>
<dbReference type="AlphaFoldDB" id="A0A923J7B4"/>